<proteinExistence type="predicted"/>
<dbReference type="PIRSF" id="PIRSF036894">
    <property type="entry name" value="PMI_Firm_short"/>
    <property type="match status" value="1"/>
</dbReference>
<organism evidence="6 7">
    <name type="scientific">Treponema berlinense</name>
    <dbReference type="NCBI Taxonomy" id="225004"/>
    <lineage>
        <taxon>Bacteria</taxon>
        <taxon>Pseudomonadati</taxon>
        <taxon>Spirochaetota</taxon>
        <taxon>Spirochaetia</taxon>
        <taxon>Spirochaetales</taxon>
        <taxon>Treponemataceae</taxon>
        <taxon>Treponema</taxon>
    </lineage>
</organism>
<gene>
    <name evidence="6" type="ORF">SAMN02745152_00612</name>
</gene>
<dbReference type="STRING" id="225004.SAMN02745152_00612"/>
<dbReference type="SUPFAM" id="SSF51182">
    <property type="entry name" value="RmlC-like cupins"/>
    <property type="match status" value="1"/>
</dbReference>
<reference evidence="6 7" key="1">
    <citation type="submission" date="2017-02" db="EMBL/GenBank/DDBJ databases">
        <authorList>
            <person name="Peterson S.W."/>
        </authorList>
    </citation>
    <scope>NUCLEOTIDE SEQUENCE [LARGE SCALE GENOMIC DNA]</scope>
    <source>
        <strain evidence="6 7">ATCC BAA-909</strain>
    </source>
</reference>
<keyword evidence="7" id="KW-1185">Reference proteome</keyword>
<dbReference type="PANTHER" id="PTHR42742">
    <property type="entry name" value="TRANSCRIPTIONAL REPRESSOR MPRA"/>
    <property type="match status" value="1"/>
</dbReference>
<dbReference type="PANTHER" id="PTHR42742:SF3">
    <property type="entry name" value="FRUCTOKINASE"/>
    <property type="match status" value="1"/>
</dbReference>
<dbReference type="Proteomes" id="UP000190395">
    <property type="component" value="Unassembled WGS sequence"/>
</dbReference>
<dbReference type="OrthoDB" id="9808275at2"/>
<dbReference type="EMBL" id="FUXC01000002">
    <property type="protein sequence ID" value="SJZ56154.1"/>
    <property type="molecule type" value="Genomic_DNA"/>
</dbReference>
<dbReference type="RefSeq" id="WP_078930358.1">
    <property type="nucleotide sequence ID" value="NZ_FUXC01000002.1"/>
</dbReference>
<dbReference type="InterPro" id="IPR014628">
    <property type="entry name" value="Man6P_isomerase_Firm_short"/>
</dbReference>
<evidence type="ECO:0000256" key="3">
    <source>
        <dbReference type="PIRSR" id="PIRSR036894-1"/>
    </source>
</evidence>
<feature type="active site" evidence="4">
    <location>
        <position position="153"/>
    </location>
</feature>
<protein>
    <submittedName>
        <fullName evidence="6">Mannose-6-phosphate isomerase</fullName>
    </submittedName>
</protein>
<evidence type="ECO:0000313" key="7">
    <source>
        <dbReference type="Proteomes" id="UP000190395"/>
    </source>
</evidence>
<accession>A0A1T4LNW7</accession>
<keyword evidence="6" id="KW-0413">Isomerase</keyword>
<feature type="binding site" evidence="3">
    <location>
        <position position="133"/>
    </location>
    <ligand>
        <name>Zn(2+)</name>
        <dbReference type="ChEBI" id="CHEBI:29105"/>
    </ligand>
</feature>
<evidence type="ECO:0000256" key="2">
    <source>
        <dbReference type="ARBA" id="ARBA00022833"/>
    </source>
</evidence>
<dbReference type="InterPro" id="IPR014710">
    <property type="entry name" value="RmlC-like_jellyroll"/>
</dbReference>
<keyword evidence="2 3" id="KW-0862">Zinc</keyword>
<dbReference type="InterPro" id="IPR011051">
    <property type="entry name" value="RmlC_Cupin_sf"/>
</dbReference>
<feature type="binding site" evidence="3">
    <location>
        <position position="56"/>
    </location>
    <ligand>
        <name>Zn(2+)</name>
        <dbReference type="ChEBI" id="CHEBI:29105"/>
    </ligand>
</feature>
<name>A0A1T4LNW7_9SPIR</name>
<feature type="domain" description="Phosphomannose isomerase type I catalytic" evidence="5">
    <location>
        <begin position="16"/>
        <end position="65"/>
    </location>
</feature>
<evidence type="ECO:0000256" key="1">
    <source>
        <dbReference type="ARBA" id="ARBA00022723"/>
    </source>
</evidence>
<dbReference type="GO" id="GO:0005975">
    <property type="term" value="P:carbohydrate metabolic process"/>
    <property type="evidence" value="ECO:0007669"/>
    <property type="project" value="InterPro"/>
</dbReference>
<dbReference type="GO" id="GO:0008270">
    <property type="term" value="F:zinc ion binding"/>
    <property type="evidence" value="ECO:0007669"/>
    <property type="project" value="InterPro"/>
</dbReference>
<dbReference type="InterPro" id="IPR051804">
    <property type="entry name" value="Carb_Metab_Reg_Kinase/Isom"/>
</dbReference>
<dbReference type="InterPro" id="IPR046457">
    <property type="entry name" value="PMI_typeI_cat"/>
</dbReference>
<feature type="binding site" evidence="3">
    <location>
        <position position="75"/>
    </location>
    <ligand>
        <name>Zn(2+)</name>
        <dbReference type="ChEBI" id="CHEBI:29105"/>
    </ligand>
</feature>
<dbReference type="AlphaFoldDB" id="A0A1T4LNW7"/>
<dbReference type="GO" id="GO:0004476">
    <property type="term" value="F:mannose-6-phosphate isomerase activity"/>
    <property type="evidence" value="ECO:0007669"/>
    <property type="project" value="InterPro"/>
</dbReference>
<dbReference type="CDD" id="cd07010">
    <property type="entry name" value="cupin_PMI_type_I_N_bac"/>
    <property type="match status" value="1"/>
</dbReference>
<evidence type="ECO:0000259" key="5">
    <source>
        <dbReference type="Pfam" id="PF20511"/>
    </source>
</evidence>
<dbReference type="Gene3D" id="2.60.120.10">
    <property type="entry name" value="Jelly Rolls"/>
    <property type="match status" value="1"/>
</dbReference>
<dbReference type="GeneID" id="303366880"/>
<evidence type="ECO:0000313" key="6">
    <source>
        <dbReference type="EMBL" id="SJZ56154.1"/>
    </source>
</evidence>
<comment type="cofactor">
    <cofactor evidence="3">
        <name>Zn(2+)</name>
        <dbReference type="ChEBI" id="CHEBI:29105"/>
    </cofactor>
    <text evidence="3">Binds 1 zinc ion per subunit.</text>
</comment>
<evidence type="ECO:0000256" key="4">
    <source>
        <dbReference type="PIRSR" id="PIRSR036894-2"/>
    </source>
</evidence>
<keyword evidence="1 3" id="KW-0479">Metal-binding</keyword>
<sequence>MKLLTPIRSEKVWGYEDWIASTHKDGPQKDFIELVKDYPLLVKIIQADDTLSVQVHPDDKTAVELEGEGSRGKTECWYILDCKKGAKLIAGLKDGCTKEQISDAIKNGTISELMNSVEVKKGDFIFIPAGTVHAIGGGIRLMEVQQSCNITYRLYDWGRPRELHIEKGVKSIKLEADTKDCFSDGKPFSFSPIAPLAQNFECPYFSLVQKDFSGGYSFLASKNEGYELLFVVNAEKLKATGTASDGQKVLFESLKAEQIFAVSPGEKVTLEGKAKIIRIKAK</sequence>
<dbReference type="Pfam" id="PF20511">
    <property type="entry name" value="PMI_typeI_cat"/>
    <property type="match status" value="1"/>
</dbReference>